<accession>A0A8T0F4C3</accession>
<dbReference type="InterPro" id="IPR036265">
    <property type="entry name" value="HIT-like_sf"/>
</dbReference>
<evidence type="ECO:0000256" key="6">
    <source>
        <dbReference type="ARBA" id="ARBA00042361"/>
    </source>
</evidence>
<feature type="domain" description="HIT" evidence="10">
    <location>
        <begin position="11"/>
        <end position="117"/>
    </location>
</feature>
<keyword evidence="1" id="KW-0547">Nucleotide-binding</keyword>
<comment type="catalytic activity">
    <reaction evidence="3">
        <text>adenosine 5'-phosphoramidate + H2O = NH4(+) + AMP</text>
        <dbReference type="Rhea" id="RHEA:67916"/>
        <dbReference type="ChEBI" id="CHEBI:15377"/>
        <dbReference type="ChEBI" id="CHEBI:28938"/>
        <dbReference type="ChEBI" id="CHEBI:57890"/>
        <dbReference type="ChEBI" id="CHEBI:456215"/>
    </reaction>
</comment>
<dbReference type="InterPro" id="IPR011146">
    <property type="entry name" value="HIT-like"/>
</dbReference>
<evidence type="ECO:0000256" key="9">
    <source>
        <dbReference type="PROSITE-ProRule" id="PRU00464"/>
    </source>
</evidence>
<dbReference type="SUPFAM" id="SSF54197">
    <property type="entry name" value="HIT-like"/>
    <property type="match status" value="1"/>
</dbReference>
<comment type="similarity">
    <text evidence="4">Belongs to the HINT family.</text>
</comment>
<evidence type="ECO:0000259" key="10">
    <source>
        <dbReference type="PROSITE" id="PS51084"/>
    </source>
</evidence>
<feature type="active site" description="Tele-AMP-histidine intermediate" evidence="7">
    <location>
        <position position="102"/>
    </location>
</feature>
<reference evidence="11" key="1">
    <citation type="journal article" date="2020" name="bioRxiv">
        <title>Chromosome-level reference genome of the European wasp spider Argiope bruennichi: a resource for studies on range expansion and evolutionary adaptation.</title>
        <authorList>
            <person name="Sheffer M.M."/>
            <person name="Hoppe A."/>
            <person name="Krehenwinkel H."/>
            <person name="Uhl G."/>
            <person name="Kuss A.W."/>
            <person name="Jensen L."/>
            <person name="Jensen C."/>
            <person name="Gillespie R.G."/>
            <person name="Hoff K.J."/>
            <person name="Prost S."/>
        </authorList>
    </citation>
    <scope>NUCLEOTIDE SEQUENCE</scope>
</reference>
<protein>
    <recommendedName>
        <fullName evidence="5">Adenosine 5'-monophosphoramidase HINT3</fullName>
    </recommendedName>
    <alternativeName>
        <fullName evidence="6">Histidine triad nucleotide-binding protein 3</fullName>
    </alternativeName>
</protein>
<dbReference type="Gene3D" id="3.30.428.10">
    <property type="entry name" value="HIT-like"/>
    <property type="match status" value="1"/>
</dbReference>
<dbReference type="PRINTS" id="PR00332">
    <property type="entry name" value="HISTRIAD"/>
</dbReference>
<evidence type="ECO:0000256" key="1">
    <source>
        <dbReference type="ARBA" id="ARBA00022741"/>
    </source>
</evidence>
<evidence type="ECO:0000256" key="5">
    <source>
        <dbReference type="ARBA" id="ARBA00039802"/>
    </source>
</evidence>
<gene>
    <name evidence="11" type="ORF">HNY73_009963</name>
</gene>
<proteinExistence type="inferred from homology"/>
<sequence length="124" mass="14226">MADMVKDEKCIFCSIQEFPTEKLYEDEEYLAFKDIKPATSYHYLIIPRNHIKNISNLTSADISLVKRLVEIGERVLKNNSASVSDARFGFHVPPFNSIQHLHLHVISPVNEMGFINKFGNEDTD</sequence>
<evidence type="ECO:0000313" key="12">
    <source>
        <dbReference type="Proteomes" id="UP000807504"/>
    </source>
</evidence>
<evidence type="ECO:0000256" key="8">
    <source>
        <dbReference type="PIRSR" id="PIRSR601310-3"/>
    </source>
</evidence>
<dbReference type="EMBL" id="JABXBU010000030">
    <property type="protein sequence ID" value="KAF8784259.1"/>
    <property type="molecule type" value="Genomic_DNA"/>
</dbReference>
<keyword evidence="2" id="KW-0378">Hydrolase</keyword>
<reference evidence="11" key="2">
    <citation type="submission" date="2020-06" db="EMBL/GenBank/DDBJ databases">
        <authorList>
            <person name="Sheffer M."/>
        </authorList>
    </citation>
    <scope>NUCLEOTIDE SEQUENCE</scope>
</reference>
<dbReference type="PROSITE" id="PS51084">
    <property type="entry name" value="HIT_2"/>
    <property type="match status" value="1"/>
</dbReference>
<dbReference type="AlphaFoldDB" id="A0A8T0F4C3"/>
<evidence type="ECO:0000256" key="3">
    <source>
        <dbReference type="ARBA" id="ARBA00024472"/>
    </source>
</evidence>
<dbReference type="Pfam" id="PF11969">
    <property type="entry name" value="DcpS_C"/>
    <property type="match status" value="1"/>
</dbReference>
<feature type="short sequence motif" description="Histidine triad motif" evidence="8 9">
    <location>
        <begin position="100"/>
        <end position="104"/>
    </location>
</feature>
<keyword evidence="12" id="KW-1185">Reference proteome</keyword>
<evidence type="ECO:0000313" key="11">
    <source>
        <dbReference type="EMBL" id="KAF8784259.1"/>
    </source>
</evidence>
<evidence type="ECO:0000256" key="4">
    <source>
        <dbReference type="ARBA" id="ARBA00025764"/>
    </source>
</evidence>
<dbReference type="GO" id="GO:0000166">
    <property type="term" value="F:nucleotide binding"/>
    <property type="evidence" value="ECO:0007669"/>
    <property type="project" value="UniProtKB-KW"/>
</dbReference>
<dbReference type="InterPro" id="IPR001310">
    <property type="entry name" value="Histidine_triad_HIT"/>
</dbReference>
<dbReference type="GO" id="GO:0016787">
    <property type="term" value="F:hydrolase activity"/>
    <property type="evidence" value="ECO:0007669"/>
    <property type="project" value="UniProtKB-KW"/>
</dbReference>
<dbReference type="PANTHER" id="PTHR12486:SF5">
    <property type="entry name" value="ADENOSINE 5'-MONOPHOSPHORAMIDASE HINT3"/>
    <property type="match status" value="1"/>
</dbReference>
<comment type="caution">
    <text evidence="11">The sequence shown here is derived from an EMBL/GenBank/DDBJ whole genome shotgun (WGS) entry which is preliminary data.</text>
</comment>
<evidence type="ECO:0000256" key="7">
    <source>
        <dbReference type="PIRSR" id="PIRSR601310-1"/>
    </source>
</evidence>
<name>A0A8T0F4C3_ARGBR</name>
<dbReference type="PANTHER" id="PTHR12486">
    <property type="entry name" value="APRATAXIN-RELATED"/>
    <property type="match status" value="1"/>
</dbReference>
<evidence type="ECO:0000256" key="2">
    <source>
        <dbReference type="ARBA" id="ARBA00022801"/>
    </source>
</evidence>
<organism evidence="11 12">
    <name type="scientific">Argiope bruennichi</name>
    <name type="common">Wasp spider</name>
    <name type="synonym">Aranea bruennichi</name>
    <dbReference type="NCBI Taxonomy" id="94029"/>
    <lineage>
        <taxon>Eukaryota</taxon>
        <taxon>Metazoa</taxon>
        <taxon>Ecdysozoa</taxon>
        <taxon>Arthropoda</taxon>
        <taxon>Chelicerata</taxon>
        <taxon>Arachnida</taxon>
        <taxon>Araneae</taxon>
        <taxon>Araneomorphae</taxon>
        <taxon>Entelegynae</taxon>
        <taxon>Araneoidea</taxon>
        <taxon>Araneidae</taxon>
        <taxon>Argiope</taxon>
    </lineage>
</organism>
<dbReference type="Proteomes" id="UP000807504">
    <property type="component" value="Unassembled WGS sequence"/>
</dbReference>